<evidence type="ECO:0000256" key="1">
    <source>
        <dbReference type="SAM" id="Coils"/>
    </source>
</evidence>
<evidence type="ECO:0000256" key="2">
    <source>
        <dbReference type="SAM" id="MobiDB-lite"/>
    </source>
</evidence>
<keyword evidence="1" id="KW-0175">Coiled coil</keyword>
<proteinExistence type="predicted"/>
<dbReference type="PaxDb" id="4097-A0A1S4CG67"/>
<feature type="compositionally biased region" description="Polar residues" evidence="2">
    <location>
        <begin position="8"/>
        <end position="17"/>
    </location>
</feature>
<dbReference type="STRING" id="4097.A0A1S4CG67"/>
<feature type="region of interest" description="Disordered" evidence="2">
    <location>
        <begin position="1"/>
        <end position="21"/>
    </location>
</feature>
<dbReference type="PANTHER" id="PTHR35164">
    <property type="entry name" value="EXPRESSED PROTEIN"/>
    <property type="match status" value="1"/>
</dbReference>
<dbReference type="KEGG" id="nta:107818605"/>
<feature type="coiled-coil region" evidence="1">
    <location>
        <begin position="206"/>
        <end position="233"/>
    </location>
</feature>
<protein>
    <submittedName>
        <fullName evidence="3">WEB family protein At1g65010, chloroplastic</fullName>
    </submittedName>
</protein>
<dbReference type="AlphaFoldDB" id="A0A1S4CG67"/>
<feature type="coiled-coil region" evidence="1">
    <location>
        <begin position="265"/>
        <end position="518"/>
    </location>
</feature>
<gene>
    <name evidence="3" type="primary">LOC107818605</name>
</gene>
<dbReference type="OrthoDB" id="774313at2759"/>
<sequence length="525" mass="60313">MAKAVESTGHQQINSDVITADDQKATITPKSGQQQNRANTPVIALEDRLLLDALEETCMKMERKMKCYKNAGKRAGSIIEPGKRRHASIFSRTISASKLCRCDAMGSQIDSDALVSLERKPTIKHSSENGINRFLIVQEQTRKLEEELRETREQLSFVEEEKSRAIDELSEMKHVAYETNVKATDGLSPRKSRELYAEVRTLMELLTHKQEELKIKDKNIKSLKLELEKARQCELKLLEKDTNLGKVKEGFSHVKAFKICVTDWLSDFRRRIQELEDELENRKLSESKIFDAWLSKTRQFEQIKIELEESKLEIASLHEKIEFLDTTFKENGRYLDHSCNEEMENIKYELELAKENEKAASSKAKALNDEMSLLKNEMKLANEAEEKSRKALDDLALALKEVASEACEAKEKLSATQLELGQVKKEAGNLKEMIKSIKARYKKLMDEAKEETELYRNIADRLKLEVEESLVAWNGKEMSFIACIREAEEERDVALQEAAKLNESLKAAEQMTKAEREENCKLRDI</sequence>
<accession>A0A1S4CG67</accession>
<evidence type="ECO:0000313" key="3">
    <source>
        <dbReference type="RefSeq" id="XP_016500133.1"/>
    </source>
</evidence>
<feature type="coiled-coil region" evidence="1">
    <location>
        <begin position="134"/>
        <end position="168"/>
    </location>
</feature>
<reference evidence="3" key="1">
    <citation type="submission" date="2025-08" db="UniProtKB">
        <authorList>
            <consortium name="RefSeq"/>
        </authorList>
    </citation>
    <scope>IDENTIFICATION</scope>
</reference>
<dbReference type="OMA" id="FRETTIQ"/>
<organism evidence="3">
    <name type="scientific">Nicotiana tabacum</name>
    <name type="common">Common tobacco</name>
    <dbReference type="NCBI Taxonomy" id="4097"/>
    <lineage>
        <taxon>Eukaryota</taxon>
        <taxon>Viridiplantae</taxon>
        <taxon>Streptophyta</taxon>
        <taxon>Embryophyta</taxon>
        <taxon>Tracheophyta</taxon>
        <taxon>Spermatophyta</taxon>
        <taxon>Magnoliopsida</taxon>
        <taxon>eudicotyledons</taxon>
        <taxon>Gunneridae</taxon>
        <taxon>Pentapetalae</taxon>
        <taxon>asterids</taxon>
        <taxon>lamiids</taxon>
        <taxon>Solanales</taxon>
        <taxon>Solanaceae</taxon>
        <taxon>Nicotianoideae</taxon>
        <taxon>Nicotianeae</taxon>
        <taxon>Nicotiana</taxon>
    </lineage>
</organism>
<name>A0A1S4CG67_TOBAC</name>
<dbReference type="RefSeq" id="XP_016500133.1">
    <property type="nucleotide sequence ID" value="XM_016644647.1"/>
</dbReference>
<dbReference type="PANTHER" id="PTHR35164:SF7">
    <property type="entry name" value="MYOSIN-13-LIKE"/>
    <property type="match status" value="1"/>
</dbReference>